<gene>
    <name evidence="2" type="ORF">EPI10_005870</name>
</gene>
<keyword evidence="3" id="KW-1185">Reference proteome</keyword>
<evidence type="ECO:0000313" key="3">
    <source>
        <dbReference type="Proteomes" id="UP000325315"/>
    </source>
</evidence>
<accession>A0A5B6WS86</accession>
<dbReference type="EMBL" id="SMMG02000002">
    <property type="protein sequence ID" value="KAA3483722.1"/>
    <property type="molecule type" value="Genomic_DNA"/>
</dbReference>
<protein>
    <submittedName>
        <fullName evidence="2">Maturase K</fullName>
    </submittedName>
</protein>
<dbReference type="OrthoDB" id="2272416at2759"/>
<organism evidence="2 3">
    <name type="scientific">Gossypium australe</name>
    <dbReference type="NCBI Taxonomy" id="47621"/>
    <lineage>
        <taxon>Eukaryota</taxon>
        <taxon>Viridiplantae</taxon>
        <taxon>Streptophyta</taxon>
        <taxon>Embryophyta</taxon>
        <taxon>Tracheophyta</taxon>
        <taxon>Spermatophyta</taxon>
        <taxon>Magnoliopsida</taxon>
        <taxon>eudicotyledons</taxon>
        <taxon>Gunneridae</taxon>
        <taxon>Pentapetalae</taxon>
        <taxon>rosids</taxon>
        <taxon>malvids</taxon>
        <taxon>Malvales</taxon>
        <taxon>Malvaceae</taxon>
        <taxon>Malvoideae</taxon>
        <taxon>Gossypium</taxon>
    </lineage>
</organism>
<sequence length="163" mass="18868">MNPNRAEADDVESNAPAPTQGSAPIDSRLITVSQGGGEKAREAFLHIMKARYMEFIRTNPNAQPPPPPPIPQPVPVAPQEFRVGIDDDPERVEFWLENTIRVLDELSSTLKECMKCVVSLLRDLVCQWWNTLVSIVPRERVNWEFFQKEFRKKYINQRFIYQK</sequence>
<dbReference type="AlphaFoldDB" id="A0A5B6WS86"/>
<reference evidence="3" key="1">
    <citation type="journal article" date="2019" name="Plant Biotechnol. J.">
        <title>Genome sequencing of the Australian wild diploid species Gossypium australe highlights disease resistance and delayed gland morphogenesis.</title>
        <authorList>
            <person name="Cai Y."/>
            <person name="Cai X."/>
            <person name="Wang Q."/>
            <person name="Wang P."/>
            <person name="Zhang Y."/>
            <person name="Cai C."/>
            <person name="Xu Y."/>
            <person name="Wang K."/>
            <person name="Zhou Z."/>
            <person name="Wang C."/>
            <person name="Geng S."/>
            <person name="Li B."/>
            <person name="Dong Q."/>
            <person name="Hou Y."/>
            <person name="Wang H."/>
            <person name="Ai P."/>
            <person name="Liu Z."/>
            <person name="Yi F."/>
            <person name="Sun M."/>
            <person name="An G."/>
            <person name="Cheng J."/>
            <person name="Zhang Y."/>
            <person name="Shi Q."/>
            <person name="Xie Y."/>
            <person name="Shi X."/>
            <person name="Chang Y."/>
            <person name="Huang F."/>
            <person name="Chen Y."/>
            <person name="Hong S."/>
            <person name="Mi L."/>
            <person name="Sun Q."/>
            <person name="Zhang L."/>
            <person name="Zhou B."/>
            <person name="Peng R."/>
            <person name="Zhang X."/>
            <person name="Liu F."/>
        </authorList>
    </citation>
    <scope>NUCLEOTIDE SEQUENCE [LARGE SCALE GENOMIC DNA]</scope>
    <source>
        <strain evidence="3">cv. PA1801</strain>
    </source>
</reference>
<comment type="caution">
    <text evidence="2">The sequence shown here is derived from an EMBL/GenBank/DDBJ whole genome shotgun (WGS) entry which is preliminary data.</text>
</comment>
<feature type="region of interest" description="Disordered" evidence="1">
    <location>
        <begin position="1"/>
        <end position="27"/>
    </location>
</feature>
<dbReference type="Proteomes" id="UP000325315">
    <property type="component" value="Unassembled WGS sequence"/>
</dbReference>
<evidence type="ECO:0000256" key="1">
    <source>
        <dbReference type="SAM" id="MobiDB-lite"/>
    </source>
</evidence>
<proteinExistence type="predicted"/>
<name>A0A5B6WS86_9ROSI</name>
<evidence type="ECO:0000313" key="2">
    <source>
        <dbReference type="EMBL" id="KAA3483722.1"/>
    </source>
</evidence>